<proteinExistence type="predicted"/>
<name>A0A2M7TPB5_9BACT</name>
<feature type="region of interest" description="Disordered" evidence="1">
    <location>
        <begin position="1"/>
        <end position="37"/>
    </location>
</feature>
<gene>
    <name evidence="2" type="ORF">COY29_00100</name>
</gene>
<comment type="caution">
    <text evidence="2">The sequence shown here is derived from an EMBL/GenBank/DDBJ whole genome shotgun (WGS) entry which is preliminary data.</text>
</comment>
<evidence type="ECO:0000313" key="3">
    <source>
        <dbReference type="Proteomes" id="UP000229753"/>
    </source>
</evidence>
<reference evidence="3" key="1">
    <citation type="submission" date="2017-09" db="EMBL/GenBank/DDBJ databases">
        <title>Depth-based differentiation of microbial function through sediment-hosted aquifers and enrichment of novel symbionts in the deep terrestrial subsurface.</title>
        <authorList>
            <person name="Probst A.J."/>
            <person name="Ladd B."/>
            <person name="Jarett J.K."/>
            <person name="Geller-Mcgrath D.E."/>
            <person name="Sieber C.M.K."/>
            <person name="Emerson J.B."/>
            <person name="Anantharaman K."/>
            <person name="Thomas B.C."/>
            <person name="Malmstrom R."/>
            <person name="Stieglmeier M."/>
            <person name="Klingl A."/>
            <person name="Woyke T."/>
            <person name="Ryan C.M."/>
            <person name="Banfield J.F."/>
        </authorList>
    </citation>
    <scope>NUCLEOTIDE SEQUENCE [LARGE SCALE GENOMIC DNA]</scope>
</reference>
<organism evidence="2 3">
    <name type="scientific">Candidatus Woesebacteria bacterium CG_4_10_14_0_2_um_filter_39_14</name>
    <dbReference type="NCBI Taxonomy" id="1975054"/>
    <lineage>
        <taxon>Bacteria</taxon>
        <taxon>Candidatus Woeseibacteriota</taxon>
    </lineage>
</organism>
<accession>A0A2M7TPB5</accession>
<sequence length="60" mass="7418">MKKGWERRDRRPRFQRARKRQNLGRRKENADKELKRKNAKNILSLTLKERTKERGKILDD</sequence>
<dbReference type="AlphaFoldDB" id="A0A2M7TPB5"/>
<feature type="compositionally biased region" description="Basic residues" evidence="1">
    <location>
        <begin position="10"/>
        <end position="24"/>
    </location>
</feature>
<dbReference type="EMBL" id="PFNO01000002">
    <property type="protein sequence ID" value="PIZ50322.1"/>
    <property type="molecule type" value="Genomic_DNA"/>
</dbReference>
<dbReference type="Proteomes" id="UP000229753">
    <property type="component" value="Unassembled WGS sequence"/>
</dbReference>
<evidence type="ECO:0000256" key="1">
    <source>
        <dbReference type="SAM" id="MobiDB-lite"/>
    </source>
</evidence>
<protein>
    <submittedName>
        <fullName evidence="2">Uncharacterized protein</fullName>
    </submittedName>
</protein>
<evidence type="ECO:0000313" key="2">
    <source>
        <dbReference type="EMBL" id="PIZ50322.1"/>
    </source>
</evidence>
<feature type="compositionally biased region" description="Basic and acidic residues" evidence="1">
    <location>
        <begin position="25"/>
        <end position="36"/>
    </location>
</feature>